<name>A0A285TT65_9PROT</name>
<reference evidence="1 2" key="1">
    <citation type="submission" date="2017-08" db="EMBL/GenBank/DDBJ databases">
        <authorList>
            <person name="de Groot N.N."/>
        </authorList>
    </citation>
    <scope>NUCLEOTIDE SEQUENCE [LARGE SCALE GENOMIC DNA]</scope>
    <source>
        <strain evidence="1 2">USBA 78</strain>
    </source>
</reference>
<sequence length="88" mass="9964">MSTGSSTGPSFDAPGLRFDAGQEVEFTYRNWRGKTARRRVLVKALWFGTSEWHKGDQWFLRGEDLERPGTVRDFALSDIAPNSLDLNS</sequence>
<dbReference type="Proteomes" id="UP000219068">
    <property type="component" value="Unassembled WGS sequence"/>
</dbReference>
<protein>
    <recommendedName>
        <fullName evidence="3">WYL domain-containing protein</fullName>
    </recommendedName>
</protein>
<organism evidence="1 2">
    <name type="scientific">Thalassospira xiamenensis</name>
    <dbReference type="NCBI Taxonomy" id="220697"/>
    <lineage>
        <taxon>Bacteria</taxon>
        <taxon>Pseudomonadati</taxon>
        <taxon>Pseudomonadota</taxon>
        <taxon>Alphaproteobacteria</taxon>
        <taxon>Rhodospirillales</taxon>
        <taxon>Thalassospiraceae</taxon>
        <taxon>Thalassospira</taxon>
    </lineage>
</organism>
<proteinExistence type="predicted"/>
<evidence type="ECO:0000313" key="1">
    <source>
        <dbReference type="EMBL" id="SOC27267.1"/>
    </source>
</evidence>
<accession>A0A285TT65</accession>
<evidence type="ECO:0000313" key="2">
    <source>
        <dbReference type="Proteomes" id="UP000219068"/>
    </source>
</evidence>
<dbReference type="AlphaFoldDB" id="A0A285TT65"/>
<dbReference type="EMBL" id="OBMM01000005">
    <property type="protein sequence ID" value="SOC27267.1"/>
    <property type="molecule type" value="Genomic_DNA"/>
</dbReference>
<evidence type="ECO:0008006" key="3">
    <source>
        <dbReference type="Google" id="ProtNLM"/>
    </source>
</evidence>
<gene>
    <name evidence="1" type="ORF">SAMN05428964_105345</name>
</gene>